<name>A0A1G8BLZ7_ANETH</name>
<dbReference type="Pfam" id="PF12787">
    <property type="entry name" value="EcsC"/>
    <property type="match status" value="1"/>
</dbReference>
<proteinExistence type="predicted"/>
<dbReference type="PANTHER" id="PTHR41260:SF1">
    <property type="entry name" value="PROTEIN ECSC"/>
    <property type="match status" value="1"/>
</dbReference>
<dbReference type="AlphaFoldDB" id="A0A1G8BLZ7"/>
<dbReference type="PANTHER" id="PTHR41260">
    <property type="entry name" value="PROTEIN ECSC"/>
    <property type="match status" value="1"/>
</dbReference>
<gene>
    <name evidence="1" type="ORF">SAMN04489735_102046</name>
</gene>
<dbReference type="Proteomes" id="UP000198956">
    <property type="component" value="Unassembled WGS sequence"/>
</dbReference>
<reference evidence="1 2" key="1">
    <citation type="submission" date="2016-10" db="EMBL/GenBank/DDBJ databases">
        <authorList>
            <person name="de Groot N.N."/>
        </authorList>
    </citation>
    <scope>NUCLEOTIDE SEQUENCE [LARGE SCALE GENOMIC DNA]</scope>
    <source>
        <strain evidence="1 2">L 420-91</strain>
    </source>
</reference>
<sequence length="266" mass="30097">MQELKRVETWENEQKDLWFWEKLGRLPFVLLDKITPKLIRDKIGQAIDEVGSYIQTGGQYLISEKQTLERLQTFASQDFDALLTISGVAHYPLEVMDKAAEEIGKSRTNMAIVQGATTGIGGLFTLAIDIPALLGLSLKVLQEIAICYGYDPKEKQERIFIIKCMQFVSSDIVGKKAIIEELGAFGQEGKDREVIAQLQGWQETAMNYIDNFGWKKLFQLIPIVGVVFGAYINKSTVEEVAEAGRMLYRKRRIVEKLKQVTENSVL</sequence>
<protein>
    <submittedName>
        <fullName evidence="1">EcsC protein family protein</fullName>
    </submittedName>
</protein>
<evidence type="ECO:0000313" key="1">
    <source>
        <dbReference type="EMBL" id="SDH34259.1"/>
    </source>
</evidence>
<accession>A0A1G8BLZ7</accession>
<organism evidence="1 2">
    <name type="scientific">Aneurinibacillus thermoaerophilus</name>
    <dbReference type="NCBI Taxonomy" id="143495"/>
    <lineage>
        <taxon>Bacteria</taxon>
        <taxon>Bacillati</taxon>
        <taxon>Bacillota</taxon>
        <taxon>Bacilli</taxon>
        <taxon>Bacillales</taxon>
        <taxon>Paenibacillaceae</taxon>
        <taxon>Aneurinibacillus group</taxon>
        <taxon>Aneurinibacillus</taxon>
    </lineage>
</organism>
<dbReference type="EMBL" id="FNDE01000020">
    <property type="protein sequence ID" value="SDH34259.1"/>
    <property type="molecule type" value="Genomic_DNA"/>
</dbReference>
<evidence type="ECO:0000313" key="2">
    <source>
        <dbReference type="Proteomes" id="UP000198956"/>
    </source>
</evidence>
<dbReference type="InterPro" id="IPR024787">
    <property type="entry name" value="EcsC"/>
</dbReference>